<organism evidence="2 3">
    <name type="scientific">Rhodocollybia butyracea</name>
    <dbReference type="NCBI Taxonomy" id="206335"/>
    <lineage>
        <taxon>Eukaryota</taxon>
        <taxon>Fungi</taxon>
        <taxon>Dikarya</taxon>
        <taxon>Basidiomycota</taxon>
        <taxon>Agaricomycotina</taxon>
        <taxon>Agaricomycetes</taxon>
        <taxon>Agaricomycetidae</taxon>
        <taxon>Agaricales</taxon>
        <taxon>Marasmiineae</taxon>
        <taxon>Omphalotaceae</taxon>
        <taxon>Rhodocollybia</taxon>
    </lineage>
</organism>
<proteinExistence type="predicted"/>
<feature type="chain" id="PRO_5040444333" description="LAGLIDADG homing endonuclease" evidence="1">
    <location>
        <begin position="27"/>
        <end position="210"/>
    </location>
</feature>
<dbReference type="EMBL" id="JADNRY010000201">
    <property type="protein sequence ID" value="KAF9061470.1"/>
    <property type="molecule type" value="Genomic_DNA"/>
</dbReference>
<gene>
    <name evidence="2" type="ORF">BDP27DRAFT_1369612</name>
</gene>
<evidence type="ECO:0000313" key="3">
    <source>
        <dbReference type="Proteomes" id="UP000772434"/>
    </source>
</evidence>
<sequence>MPGSLPPFSLASSLGAFRWLLAQTQGTVSICDEQQKTVSVRTKWNESGFLKNIDGLQCPGTKTFGQYFFKLRLRRTEQDRKDEKDYMERLYGEHRAYEAKKSANNSWFQDIRIKMYKESWRHGVGGAYPLWSRRLEPIRPIAPPARNRLPTFLSLFLVHSNNYRSLDVRLGRIGSTGVIEMISVLNIEIDEGIPEGAEAESVPVGREDDR</sequence>
<evidence type="ECO:0000313" key="2">
    <source>
        <dbReference type="EMBL" id="KAF9061470.1"/>
    </source>
</evidence>
<feature type="signal peptide" evidence="1">
    <location>
        <begin position="1"/>
        <end position="26"/>
    </location>
</feature>
<evidence type="ECO:0000256" key="1">
    <source>
        <dbReference type="SAM" id="SignalP"/>
    </source>
</evidence>
<protein>
    <recommendedName>
        <fullName evidence="4">LAGLIDADG homing endonuclease</fullName>
    </recommendedName>
</protein>
<dbReference type="Proteomes" id="UP000772434">
    <property type="component" value="Unassembled WGS sequence"/>
</dbReference>
<accession>A0A9P5TZF3</accession>
<reference evidence="2" key="1">
    <citation type="submission" date="2020-11" db="EMBL/GenBank/DDBJ databases">
        <authorList>
            <consortium name="DOE Joint Genome Institute"/>
            <person name="Ahrendt S."/>
            <person name="Riley R."/>
            <person name="Andreopoulos W."/>
            <person name="Labutti K."/>
            <person name="Pangilinan J."/>
            <person name="Ruiz-Duenas F.J."/>
            <person name="Barrasa J.M."/>
            <person name="Sanchez-Garcia M."/>
            <person name="Camarero S."/>
            <person name="Miyauchi S."/>
            <person name="Serrano A."/>
            <person name="Linde D."/>
            <person name="Babiker R."/>
            <person name="Drula E."/>
            <person name="Ayuso-Fernandez I."/>
            <person name="Pacheco R."/>
            <person name="Padilla G."/>
            <person name="Ferreira P."/>
            <person name="Barriuso J."/>
            <person name="Kellner H."/>
            <person name="Castanera R."/>
            <person name="Alfaro M."/>
            <person name="Ramirez L."/>
            <person name="Pisabarro A.G."/>
            <person name="Kuo A."/>
            <person name="Tritt A."/>
            <person name="Lipzen A."/>
            <person name="He G."/>
            <person name="Yan M."/>
            <person name="Ng V."/>
            <person name="Cullen D."/>
            <person name="Martin F."/>
            <person name="Rosso M.-N."/>
            <person name="Henrissat B."/>
            <person name="Hibbett D."/>
            <person name="Martinez A.T."/>
            <person name="Grigoriev I.V."/>
        </authorList>
    </citation>
    <scope>NUCLEOTIDE SEQUENCE</scope>
    <source>
        <strain evidence="2">AH 40177</strain>
    </source>
</reference>
<evidence type="ECO:0008006" key="4">
    <source>
        <dbReference type="Google" id="ProtNLM"/>
    </source>
</evidence>
<name>A0A9P5TZF3_9AGAR</name>
<dbReference type="AlphaFoldDB" id="A0A9P5TZF3"/>
<keyword evidence="1" id="KW-0732">Signal</keyword>
<keyword evidence="3" id="KW-1185">Reference proteome</keyword>
<comment type="caution">
    <text evidence="2">The sequence shown here is derived from an EMBL/GenBank/DDBJ whole genome shotgun (WGS) entry which is preliminary data.</text>
</comment>